<dbReference type="PANTHER" id="PTHR41248">
    <property type="entry name" value="NORD PROTEIN"/>
    <property type="match status" value="1"/>
</dbReference>
<accession>A0AAW4XTW4</accession>
<dbReference type="Proteomes" id="UP001199260">
    <property type="component" value="Unassembled WGS sequence"/>
</dbReference>
<gene>
    <name evidence="3" type="ORF">LPW39_06860</name>
</gene>
<evidence type="ECO:0000313" key="3">
    <source>
        <dbReference type="EMBL" id="MCD2164852.1"/>
    </source>
</evidence>
<feature type="domain" description="VWFA" evidence="2">
    <location>
        <begin position="409"/>
        <end position="570"/>
    </location>
</feature>
<comment type="caution">
    <text evidence="3">The sequence shown here is derived from an EMBL/GenBank/DDBJ whole genome shotgun (WGS) entry which is preliminary data.</text>
</comment>
<dbReference type="PANTHER" id="PTHR41248:SF1">
    <property type="entry name" value="NORD PROTEIN"/>
    <property type="match status" value="1"/>
</dbReference>
<protein>
    <submittedName>
        <fullName evidence="3">VWA domain-containing protein</fullName>
    </submittedName>
</protein>
<reference evidence="3 4" key="1">
    <citation type="submission" date="2021-11" db="EMBL/GenBank/DDBJ databases">
        <title>Genome sequence.</title>
        <authorList>
            <person name="Sun Q."/>
        </authorList>
    </citation>
    <scope>NUCLEOTIDE SEQUENCE [LARGE SCALE GENOMIC DNA]</scope>
    <source>
        <strain evidence="3 4">KCTC 12005</strain>
    </source>
</reference>
<dbReference type="Pfam" id="PF00092">
    <property type="entry name" value="VWA"/>
    <property type="match status" value="1"/>
</dbReference>
<evidence type="ECO:0000313" key="4">
    <source>
        <dbReference type="Proteomes" id="UP001199260"/>
    </source>
</evidence>
<dbReference type="RefSeq" id="WP_230772919.1">
    <property type="nucleotide sequence ID" value="NZ_JAJNCT010000006.1"/>
</dbReference>
<dbReference type="SUPFAM" id="SSF53300">
    <property type="entry name" value="vWA-like"/>
    <property type="match status" value="1"/>
</dbReference>
<sequence>MAPPSAPLYSERSAPTWIDDDTPAFERLARLASCLALTQVQVHPLQVVSPRQQAGGLLGGAAAPPASAQRAIVLPADEGASSSAVRLVLPPLHGVPDAERSHRHTAMVAHAAAHLLHSPARQPSQALKPMGLAVVSAIEDARAERLLLRDYPGIRPWFQTQIAPEPEADNLGFVAFMARLDRILLLAGSHSANHWVSKAQQLFEDTVQRHGLEDYAAFRAISSILANDLGQMRVRMDPQHYAGPTLYRDDNSYLWEHPESEDNQDEALHLPQTAAQLRAARPRDAQQPPEPAQTPQAAEEFEIARFHYPEWDCQREHMKPDWCQVIEKLPAWQGLSEISGSRLSSTSRVDRLALPHPRVLDRHHRLRRQWEGDALDLNAAIEVQVDMRMQLRPDPRLFMRSGKGPRPGSMLVLLDISESVNDIGPQGQSLLALEKQAALLLAQASLGSAQRLAIHAFSSNTRAEVNYYRLLDFGQVHSSATAAMIQAVRGRYSTRMGAALRHASSLLRNEPEGQRSLLVVTDGAPHDIDVHDKRYLIEDARHAVQEAKRAGVRICCLAVDAQADAYVRHIFGWRGYDIADDAPQLVPRLTRMGARLAAGR</sequence>
<organism evidence="3 4">
    <name type="scientific">Comamonas koreensis</name>
    <dbReference type="NCBI Taxonomy" id="160825"/>
    <lineage>
        <taxon>Bacteria</taxon>
        <taxon>Pseudomonadati</taxon>
        <taxon>Pseudomonadota</taxon>
        <taxon>Betaproteobacteria</taxon>
        <taxon>Burkholderiales</taxon>
        <taxon>Comamonadaceae</taxon>
        <taxon>Comamonas</taxon>
    </lineage>
</organism>
<dbReference type="AlphaFoldDB" id="A0AAW4XTW4"/>
<dbReference type="Gene3D" id="3.40.50.410">
    <property type="entry name" value="von Willebrand factor, type A domain"/>
    <property type="match status" value="1"/>
</dbReference>
<feature type="region of interest" description="Disordered" evidence="1">
    <location>
        <begin position="277"/>
        <end position="296"/>
    </location>
</feature>
<dbReference type="EMBL" id="JAJNCT010000006">
    <property type="protein sequence ID" value="MCD2164852.1"/>
    <property type="molecule type" value="Genomic_DNA"/>
</dbReference>
<evidence type="ECO:0000259" key="2">
    <source>
        <dbReference type="PROSITE" id="PS50234"/>
    </source>
</evidence>
<name>A0AAW4XTW4_9BURK</name>
<dbReference type="InterPro" id="IPR002035">
    <property type="entry name" value="VWF_A"/>
</dbReference>
<dbReference type="PROSITE" id="PS50234">
    <property type="entry name" value="VWFA"/>
    <property type="match status" value="1"/>
</dbReference>
<dbReference type="SMART" id="SM00327">
    <property type="entry name" value="VWA"/>
    <property type="match status" value="1"/>
</dbReference>
<dbReference type="InterPro" id="IPR036465">
    <property type="entry name" value="vWFA_dom_sf"/>
</dbReference>
<dbReference type="InterPro" id="IPR051928">
    <property type="entry name" value="NorD/CobT"/>
</dbReference>
<proteinExistence type="predicted"/>
<keyword evidence="4" id="KW-1185">Reference proteome</keyword>
<evidence type="ECO:0000256" key="1">
    <source>
        <dbReference type="SAM" id="MobiDB-lite"/>
    </source>
</evidence>